<dbReference type="EMBL" id="CP036272">
    <property type="protein sequence ID" value="QDT59592.1"/>
    <property type="molecule type" value="Genomic_DNA"/>
</dbReference>
<keyword evidence="2 4" id="KW-0808">Transferase</keyword>
<dbReference type="CDD" id="cd03811">
    <property type="entry name" value="GT4_GT28_WabH-like"/>
    <property type="match status" value="1"/>
</dbReference>
<organism evidence="4 5">
    <name type="scientific">Stieleria bergensis</name>
    <dbReference type="NCBI Taxonomy" id="2528025"/>
    <lineage>
        <taxon>Bacteria</taxon>
        <taxon>Pseudomonadati</taxon>
        <taxon>Planctomycetota</taxon>
        <taxon>Planctomycetia</taxon>
        <taxon>Pirellulales</taxon>
        <taxon>Pirellulaceae</taxon>
        <taxon>Stieleria</taxon>
    </lineage>
</organism>
<feature type="domain" description="Glycosyltransferase subfamily 4-like N-terminal" evidence="3">
    <location>
        <begin position="12"/>
        <end position="173"/>
    </location>
</feature>
<evidence type="ECO:0000256" key="2">
    <source>
        <dbReference type="ARBA" id="ARBA00022679"/>
    </source>
</evidence>
<dbReference type="AlphaFoldDB" id="A0A517STY5"/>
<accession>A0A517STY5</accession>
<evidence type="ECO:0000313" key="5">
    <source>
        <dbReference type="Proteomes" id="UP000315003"/>
    </source>
</evidence>
<dbReference type="GO" id="GO:0016757">
    <property type="term" value="F:glycosyltransferase activity"/>
    <property type="evidence" value="ECO:0007669"/>
    <property type="project" value="UniProtKB-KW"/>
</dbReference>
<dbReference type="Proteomes" id="UP000315003">
    <property type="component" value="Chromosome"/>
</dbReference>
<dbReference type="InterPro" id="IPR028098">
    <property type="entry name" value="Glyco_trans_4-like_N"/>
</dbReference>
<evidence type="ECO:0000256" key="1">
    <source>
        <dbReference type="ARBA" id="ARBA00022676"/>
    </source>
</evidence>
<dbReference type="SUPFAM" id="SSF53756">
    <property type="entry name" value="UDP-Glycosyltransferase/glycogen phosphorylase"/>
    <property type="match status" value="1"/>
</dbReference>
<keyword evidence="5" id="KW-1185">Reference proteome</keyword>
<sequence>MDIDFLITELNVGGAEKAITHLAIGMHDAGHLVRVLSIDAPPIGEQRALVDQLQQAGVDVQFGGFRRPSQFLAARRWLRKRISERNVDVLQSFLFHAHVLAAASIGRDQVKHFVGGLRVATPSPLRRRVLRWAMRPMDHVVAVSQAIAQQAQAKLHLADQRCTVIPNGVDLARFEQAIPFDWQTLGWPADSQVALFVGRLHPQKGLELLQAQAASLLAAGDKRRLLLVGDGPLRESLQHWIQQINSDDRLRARQSTTGVEAVKRLPWQADIAPLMKAATMLILPSRYEGMPNVVLEAMAAGLPIVCSKIEGAAELFTDAESAPSTQRSSDSQVFPIGDGPQMRHLAETLFADPIAAKELGQRNRQHASQSFSYSLMIQRYQQLYQQLCGR</sequence>
<reference evidence="4 5" key="1">
    <citation type="submission" date="2019-02" db="EMBL/GenBank/DDBJ databases">
        <title>Deep-cultivation of Planctomycetes and their phenomic and genomic characterization uncovers novel biology.</title>
        <authorList>
            <person name="Wiegand S."/>
            <person name="Jogler M."/>
            <person name="Boedeker C."/>
            <person name="Pinto D."/>
            <person name="Vollmers J."/>
            <person name="Rivas-Marin E."/>
            <person name="Kohn T."/>
            <person name="Peeters S.H."/>
            <person name="Heuer A."/>
            <person name="Rast P."/>
            <person name="Oberbeckmann S."/>
            <person name="Bunk B."/>
            <person name="Jeske O."/>
            <person name="Meyerdierks A."/>
            <person name="Storesund J.E."/>
            <person name="Kallscheuer N."/>
            <person name="Luecker S."/>
            <person name="Lage O.M."/>
            <person name="Pohl T."/>
            <person name="Merkel B.J."/>
            <person name="Hornburger P."/>
            <person name="Mueller R.-W."/>
            <person name="Bruemmer F."/>
            <person name="Labrenz M."/>
            <person name="Spormann A.M."/>
            <person name="Op den Camp H."/>
            <person name="Overmann J."/>
            <person name="Amann R."/>
            <person name="Jetten M.S.M."/>
            <person name="Mascher T."/>
            <person name="Medema M.H."/>
            <person name="Devos D.P."/>
            <person name="Kaster A.-K."/>
            <person name="Ovreas L."/>
            <person name="Rohde M."/>
            <person name="Galperin M.Y."/>
            <person name="Jogler C."/>
        </authorList>
    </citation>
    <scope>NUCLEOTIDE SEQUENCE [LARGE SCALE GENOMIC DNA]</scope>
    <source>
        <strain evidence="4 5">SV_7m_r</strain>
    </source>
</reference>
<protein>
    <submittedName>
        <fullName evidence="4">Teichuronic acid biosynthesis glycosyltransferase TuaC</fullName>
        <ecNumber evidence="4">2.4.-.-</ecNumber>
    </submittedName>
</protein>
<proteinExistence type="predicted"/>
<dbReference type="Pfam" id="PF13692">
    <property type="entry name" value="Glyco_trans_1_4"/>
    <property type="match status" value="1"/>
</dbReference>
<evidence type="ECO:0000313" key="4">
    <source>
        <dbReference type="EMBL" id="QDT59592.1"/>
    </source>
</evidence>
<dbReference type="Pfam" id="PF13439">
    <property type="entry name" value="Glyco_transf_4"/>
    <property type="match status" value="1"/>
</dbReference>
<dbReference type="Gene3D" id="3.40.50.2000">
    <property type="entry name" value="Glycogen Phosphorylase B"/>
    <property type="match status" value="2"/>
</dbReference>
<evidence type="ECO:0000259" key="3">
    <source>
        <dbReference type="Pfam" id="PF13439"/>
    </source>
</evidence>
<keyword evidence="1 4" id="KW-0328">Glycosyltransferase</keyword>
<dbReference type="OrthoDB" id="9804196at2"/>
<gene>
    <name evidence="4" type="primary">tuaC_1</name>
    <name evidence="4" type="ORF">SV7mr_21010</name>
</gene>
<dbReference type="RefSeq" id="WP_145271568.1">
    <property type="nucleotide sequence ID" value="NZ_CP036272.1"/>
</dbReference>
<dbReference type="PANTHER" id="PTHR12526">
    <property type="entry name" value="GLYCOSYLTRANSFERASE"/>
    <property type="match status" value="1"/>
</dbReference>
<name>A0A517STY5_9BACT</name>
<dbReference type="PANTHER" id="PTHR12526:SF510">
    <property type="entry name" value="D-INOSITOL 3-PHOSPHATE GLYCOSYLTRANSFERASE"/>
    <property type="match status" value="1"/>
</dbReference>
<dbReference type="EC" id="2.4.-.-" evidence="4"/>